<dbReference type="GO" id="GO:0008270">
    <property type="term" value="F:zinc ion binding"/>
    <property type="evidence" value="ECO:0007669"/>
    <property type="project" value="InterPro"/>
</dbReference>
<feature type="region of interest" description="Disordered" evidence="1">
    <location>
        <begin position="188"/>
        <end position="210"/>
    </location>
</feature>
<evidence type="ECO:0000313" key="4">
    <source>
        <dbReference type="Proteomes" id="UP000190774"/>
    </source>
</evidence>
<protein>
    <submittedName>
        <fullName evidence="3">TIGR02646 family protein</fullName>
    </submittedName>
</protein>
<dbReference type="OrthoDB" id="9805802at2"/>
<evidence type="ECO:0000256" key="1">
    <source>
        <dbReference type="SAM" id="MobiDB-lite"/>
    </source>
</evidence>
<accession>A0A1T4YE65</accession>
<dbReference type="AlphaFoldDB" id="A0A1T4YE65"/>
<dbReference type="Gene3D" id="1.10.30.50">
    <property type="match status" value="1"/>
</dbReference>
<proteinExistence type="predicted"/>
<dbReference type="RefSeq" id="WP_078814268.1">
    <property type="nucleotide sequence ID" value="NZ_FUYE01000010.1"/>
</dbReference>
<dbReference type="Pfam" id="PF01844">
    <property type="entry name" value="HNH"/>
    <property type="match status" value="1"/>
</dbReference>
<dbReference type="STRING" id="48467.SAMN02745166_03070"/>
<keyword evidence="4" id="KW-1185">Reference proteome</keyword>
<name>A0A1T4YE65_9BACT</name>
<dbReference type="Proteomes" id="UP000190774">
    <property type="component" value="Unassembled WGS sequence"/>
</dbReference>
<dbReference type="GO" id="GO:0003676">
    <property type="term" value="F:nucleic acid binding"/>
    <property type="evidence" value="ECO:0007669"/>
    <property type="project" value="InterPro"/>
</dbReference>
<dbReference type="GO" id="GO:0004519">
    <property type="term" value="F:endonuclease activity"/>
    <property type="evidence" value="ECO:0007669"/>
    <property type="project" value="InterPro"/>
</dbReference>
<evidence type="ECO:0000259" key="2">
    <source>
        <dbReference type="Pfam" id="PF01844"/>
    </source>
</evidence>
<gene>
    <name evidence="3" type="ORF">SAMN02745166_03070</name>
</gene>
<reference evidence="4" key="1">
    <citation type="submission" date="2017-02" db="EMBL/GenBank/DDBJ databases">
        <authorList>
            <person name="Varghese N."/>
            <person name="Submissions S."/>
        </authorList>
    </citation>
    <scope>NUCLEOTIDE SEQUENCE [LARGE SCALE GENOMIC DNA]</scope>
    <source>
        <strain evidence="4">ATCC 700200</strain>
    </source>
</reference>
<dbReference type="InterPro" id="IPR002711">
    <property type="entry name" value="HNH"/>
</dbReference>
<organism evidence="3 4">
    <name type="scientific">Prosthecobacter debontii</name>
    <dbReference type="NCBI Taxonomy" id="48467"/>
    <lineage>
        <taxon>Bacteria</taxon>
        <taxon>Pseudomonadati</taxon>
        <taxon>Verrucomicrobiota</taxon>
        <taxon>Verrucomicrobiia</taxon>
        <taxon>Verrucomicrobiales</taxon>
        <taxon>Verrucomicrobiaceae</taxon>
        <taxon>Prosthecobacter</taxon>
    </lineage>
</organism>
<sequence length="220" mass="25775">MHAWERPQEPDELKTQHPALTLAFAEEHQRTGKVPSCDWPQVKNENGEMETLQKMLSRSTCMHCSYCDSLMGYSSRDTIDHFLPKKHFPHLAYVWTNLYLCCDGCQRKGTKYDEEALRPDEAEYSFSRYFRYRRNGEMSVVATDENDRRRAEITLNVLDLNDVELVRDRAAEFRKHLVPRARPLRPGLDSKTALARQEAQRPSYEDRPFRDFFAQDPALG</sequence>
<feature type="domain" description="HNH" evidence="2">
    <location>
        <begin position="64"/>
        <end position="108"/>
    </location>
</feature>
<dbReference type="EMBL" id="FUYE01000010">
    <property type="protein sequence ID" value="SKB00127.1"/>
    <property type="molecule type" value="Genomic_DNA"/>
</dbReference>
<evidence type="ECO:0000313" key="3">
    <source>
        <dbReference type="EMBL" id="SKB00127.1"/>
    </source>
</evidence>